<dbReference type="CDD" id="cd02809">
    <property type="entry name" value="alpha_hydroxyacid_oxid_FMN"/>
    <property type="match status" value="1"/>
</dbReference>
<protein>
    <submittedName>
        <fullName evidence="7">Alpha-hydroxy acid oxidase</fullName>
        <ecNumber evidence="7">1.-.-.-</ecNumber>
    </submittedName>
</protein>
<proteinExistence type="inferred from homology"/>
<evidence type="ECO:0000313" key="8">
    <source>
        <dbReference type="Proteomes" id="UP001595699"/>
    </source>
</evidence>
<evidence type="ECO:0000256" key="4">
    <source>
        <dbReference type="ARBA" id="ARBA00023002"/>
    </source>
</evidence>
<dbReference type="GO" id="GO:0016491">
    <property type="term" value="F:oxidoreductase activity"/>
    <property type="evidence" value="ECO:0007669"/>
    <property type="project" value="UniProtKB-KW"/>
</dbReference>
<evidence type="ECO:0000259" key="6">
    <source>
        <dbReference type="PROSITE" id="PS51349"/>
    </source>
</evidence>
<dbReference type="EMBL" id="JBHRZH010000013">
    <property type="protein sequence ID" value="MFC3762307.1"/>
    <property type="molecule type" value="Genomic_DNA"/>
</dbReference>
<dbReference type="SUPFAM" id="SSF51395">
    <property type="entry name" value="FMN-linked oxidoreductases"/>
    <property type="match status" value="1"/>
</dbReference>
<dbReference type="PIRSF" id="PIRSF000138">
    <property type="entry name" value="Al-hdrx_acd_dh"/>
    <property type="match status" value="1"/>
</dbReference>
<dbReference type="PANTHER" id="PTHR10578:SF107">
    <property type="entry name" value="2-HYDROXYACID OXIDASE 1"/>
    <property type="match status" value="1"/>
</dbReference>
<evidence type="ECO:0000256" key="1">
    <source>
        <dbReference type="ARBA" id="ARBA00001917"/>
    </source>
</evidence>
<dbReference type="InterPro" id="IPR037396">
    <property type="entry name" value="FMN_HAD"/>
</dbReference>
<evidence type="ECO:0000256" key="2">
    <source>
        <dbReference type="ARBA" id="ARBA00022630"/>
    </source>
</evidence>
<dbReference type="Pfam" id="PF01070">
    <property type="entry name" value="FMN_dh"/>
    <property type="match status" value="1"/>
</dbReference>
<gene>
    <name evidence="7" type="ORF">ACFOUW_15805</name>
</gene>
<keyword evidence="8" id="KW-1185">Reference proteome</keyword>
<comment type="caution">
    <text evidence="7">The sequence shown here is derived from an EMBL/GenBank/DDBJ whole genome shotgun (WGS) entry which is preliminary data.</text>
</comment>
<reference evidence="8" key="1">
    <citation type="journal article" date="2019" name="Int. J. Syst. Evol. Microbiol.">
        <title>The Global Catalogue of Microorganisms (GCM) 10K type strain sequencing project: providing services to taxonomists for standard genome sequencing and annotation.</title>
        <authorList>
            <consortium name="The Broad Institute Genomics Platform"/>
            <consortium name="The Broad Institute Genome Sequencing Center for Infectious Disease"/>
            <person name="Wu L."/>
            <person name="Ma J."/>
        </authorList>
    </citation>
    <scope>NUCLEOTIDE SEQUENCE [LARGE SCALE GENOMIC DNA]</scope>
    <source>
        <strain evidence="8">CGMCC 4.7241</strain>
    </source>
</reference>
<feature type="domain" description="FMN hydroxy acid dehydrogenase" evidence="6">
    <location>
        <begin position="1"/>
        <end position="358"/>
    </location>
</feature>
<dbReference type="PROSITE" id="PS51349">
    <property type="entry name" value="FMN_HYDROXY_ACID_DH_2"/>
    <property type="match status" value="1"/>
</dbReference>
<sequence length="364" mass="38653">MTPLALRDFEAEARRRLDPAIWDYYAGGADDEVTVRANTSAYARIGLVPRVLRGAFHRQLAVDVLGHRLSMPILAAPTAFHLLAHPDGEKGSARAVAAAGSLSIISMAATTAVEEITAAGRSANPDAAFWFQLYLQPDLAYSQAVIERAEAAGCSALVVTVDSPVYGNRERDRRNGFLDLPGLLVAENTREPLPTGEWGNPRSIGFTGDLSWDHLAWLRTATSLPVVLKGITHPEDARLAVENGVAAIVVSNHGGRQLDTVPATIDLLPAIAEAVDGRVPVVLDGGIRRGTDVLKALAFGATAVALGRPIIWGLAAGGEQGVGDVLSILRTELDRAMALCGCSSVLEVSRELVRPAPEESWSRL</sequence>
<dbReference type="Proteomes" id="UP001595699">
    <property type="component" value="Unassembled WGS sequence"/>
</dbReference>
<comment type="similarity">
    <text evidence="5">Belongs to the FMN-dependent alpha-hydroxy acid dehydrogenase family.</text>
</comment>
<evidence type="ECO:0000256" key="5">
    <source>
        <dbReference type="ARBA" id="ARBA00024042"/>
    </source>
</evidence>
<evidence type="ECO:0000256" key="3">
    <source>
        <dbReference type="ARBA" id="ARBA00022643"/>
    </source>
</evidence>
<dbReference type="InterPro" id="IPR012133">
    <property type="entry name" value="Alpha-hydoxy_acid_DH_FMN"/>
</dbReference>
<dbReference type="InterPro" id="IPR013785">
    <property type="entry name" value="Aldolase_TIM"/>
</dbReference>
<comment type="cofactor">
    <cofactor evidence="1">
        <name>FMN</name>
        <dbReference type="ChEBI" id="CHEBI:58210"/>
    </cofactor>
</comment>
<dbReference type="InterPro" id="IPR000262">
    <property type="entry name" value="FMN-dep_DH"/>
</dbReference>
<keyword evidence="2" id="KW-0285">Flavoprotein</keyword>
<organism evidence="7 8">
    <name type="scientific">Tenggerimyces flavus</name>
    <dbReference type="NCBI Taxonomy" id="1708749"/>
    <lineage>
        <taxon>Bacteria</taxon>
        <taxon>Bacillati</taxon>
        <taxon>Actinomycetota</taxon>
        <taxon>Actinomycetes</taxon>
        <taxon>Propionibacteriales</taxon>
        <taxon>Nocardioidaceae</taxon>
        <taxon>Tenggerimyces</taxon>
    </lineage>
</organism>
<dbReference type="RefSeq" id="WP_205117849.1">
    <property type="nucleotide sequence ID" value="NZ_JAFBCM010000001.1"/>
</dbReference>
<name>A0ABV7YBL0_9ACTN</name>
<dbReference type="EC" id="1.-.-.-" evidence="7"/>
<keyword evidence="3" id="KW-0288">FMN</keyword>
<accession>A0ABV7YBL0</accession>
<dbReference type="Gene3D" id="3.20.20.70">
    <property type="entry name" value="Aldolase class I"/>
    <property type="match status" value="1"/>
</dbReference>
<dbReference type="InterPro" id="IPR008259">
    <property type="entry name" value="FMN_hydac_DH_AS"/>
</dbReference>
<dbReference type="PROSITE" id="PS00557">
    <property type="entry name" value="FMN_HYDROXY_ACID_DH_1"/>
    <property type="match status" value="1"/>
</dbReference>
<dbReference type="PANTHER" id="PTHR10578">
    <property type="entry name" value="S -2-HYDROXY-ACID OXIDASE-RELATED"/>
    <property type="match status" value="1"/>
</dbReference>
<keyword evidence="4 7" id="KW-0560">Oxidoreductase</keyword>
<evidence type="ECO:0000313" key="7">
    <source>
        <dbReference type="EMBL" id="MFC3762307.1"/>
    </source>
</evidence>